<accession>A0A1S3HVS0</accession>
<keyword evidence="2" id="KW-0446">Lipid-binding</keyword>
<evidence type="ECO:0000313" key="5">
    <source>
        <dbReference type="RefSeq" id="XP_013389646.1"/>
    </source>
</evidence>
<dbReference type="PRINTS" id="PR00178">
    <property type="entry name" value="FATTYACIDBP"/>
</dbReference>
<dbReference type="InterPro" id="IPR012674">
    <property type="entry name" value="Calycin"/>
</dbReference>
<organism evidence="4 5">
    <name type="scientific">Lingula anatina</name>
    <name type="common">Brachiopod</name>
    <name type="synonym">Lingula unguis</name>
    <dbReference type="NCBI Taxonomy" id="7574"/>
    <lineage>
        <taxon>Eukaryota</taxon>
        <taxon>Metazoa</taxon>
        <taxon>Spiralia</taxon>
        <taxon>Lophotrochozoa</taxon>
        <taxon>Brachiopoda</taxon>
        <taxon>Linguliformea</taxon>
        <taxon>Lingulata</taxon>
        <taxon>Lingulida</taxon>
        <taxon>Linguloidea</taxon>
        <taxon>Lingulidae</taxon>
        <taxon>Lingula</taxon>
    </lineage>
</organism>
<name>A0A1S3HVS0_LINAN</name>
<dbReference type="PANTHER" id="PTHR11955">
    <property type="entry name" value="FATTY ACID BINDING PROTEIN"/>
    <property type="match status" value="1"/>
</dbReference>
<proteinExistence type="inferred from homology"/>
<keyword evidence="4" id="KW-1185">Reference proteome</keyword>
<dbReference type="SUPFAM" id="SSF50814">
    <property type="entry name" value="Lipocalins"/>
    <property type="match status" value="1"/>
</dbReference>
<reference evidence="5" key="1">
    <citation type="submission" date="2025-08" db="UniProtKB">
        <authorList>
            <consortium name="RefSeq"/>
        </authorList>
    </citation>
    <scope>IDENTIFICATION</scope>
    <source>
        <tissue evidence="5">Gonads</tissue>
    </source>
</reference>
<feature type="domain" description="Lipocalin/cytosolic fatty-acid binding" evidence="3">
    <location>
        <begin position="7"/>
        <end position="134"/>
    </location>
</feature>
<dbReference type="Gene3D" id="2.40.128.20">
    <property type="match status" value="1"/>
</dbReference>
<dbReference type="InParanoid" id="A0A1S3HVS0"/>
<dbReference type="AlphaFoldDB" id="A0A1S3HVS0"/>
<dbReference type="RefSeq" id="XP_013389646.1">
    <property type="nucleotide sequence ID" value="XM_013534192.2"/>
</dbReference>
<sequence length="136" mass="15343">MAPVDFTGTWKADRSENFEAFLNKVGVSYFMKKIAVNTHPTLVMDQKEDNFKAKFSMGIISKESAFTIGIEMDFDEFKKKMKTTPAWEGSKLVFHCVPVDGDGDSVIMTREIVDGELVQEMTCGEVTAKRIFKRVA</sequence>
<dbReference type="GO" id="GO:0008289">
    <property type="term" value="F:lipid binding"/>
    <property type="evidence" value="ECO:0007669"/>
    <property type="project" value="UniProtKB-KW"/>
</dbReference>
<evidence type="ECO:0000259" key="3">
    <source>
        <dbReference type="Pfam" id="PF00061"/>
    </source>
</evidence>
<dbReference type="KEGG" id="lak:106158273"/>
<dbReference type="Pfam" id="PF00061">
    <property type="entry name" value="Lipocalin"/>
    <property type="match status" value="1"/>
</dbReference>
<comment type="similarity">
    <text evidence="1">Belongs to the calycin superfamily. Fatty-acid binding protein (FABP) family.</text>
</comment>
<dbReference type="OrthoDB" id="354351at2759"/>
<evidence type="ECO:0000256" key="2">
    <source>
        <dbReference type="ARBA" id="ARBA00023121"/>
    </source>
</evidence>
<evidence type="ECO:0000256" key="1">
    <source>
        <dbReference type="ARBA" id="ARBA00008390"/>
    </source>
</evidence>
<dbReference type="InterPro" id="IPR000566">
    <property type="entry name" value="Lipocln_cytosolic_FA-bd_dom"/>
</dbReference>
<gene>
    <name evidence="5" type="primary">LOC106158273</name>
</gene>
<dbReference type="InterPro" id="IPR031259">
    <property type="entry name" value="ILBP"/>
</dbReference>
<protein>
    <submittedName>
        <fullName evidence="5">Fatty acid-binding protein, intestinal</fullName>
    </submittedName>
</protein>
<dbReference type="Proteomes" id="UP000085678">
    <property type="component" value="Unplaced"/>
</dbReference>
<dbReference type="GeneID" id="106158273"/>
<dbReference type="CDD" id="cd00742">
    <property type="entry name" value="FABP"/>
    <property type="match status" value="1"/>
</dbReference>
<dbReference type="InterPro" id="IPR000463">
    <property type="entry name" value="Fatty_acid-bd"/>
</dbReference>
<evidence type="ECO:0000313" key="4">
    <source>
        <dbReference type="Proteomes" id="UP000085678"/>
    </source>
</evidence>